<gene>
    <name evidence="2" type="ORF">E2R54_04800</name>
</gene>
<comment type="caution">
    <text evidence="2">The sequence shown here is derived from an EMBL/GenBank/DDBJ whole genome shotgun (WGS) entry which is preliminary data.</text>
</comment>
<keyword evidence="1" id="KW-0472">Membrane</keyword>
<keyword evidence="1" id="KW-1133">Transmembrane helix</keyword>
<dbReference type="RefSeq" id="WP_133398890.1">
    <property type="nucleotide sequence ID" value="NZ_SMZX01000001.1"/>
</dbReference>
<evidence type="ECO:0000313" key="3">
    <source>
        <dbReference type="Proteomes" id="UP000295633"/>
    </source>
</evidence>
<dbReference type="STRING" id="273677.BW34_01598"/>
<feature type="transmembrane region" description="Helical" evidence="1">
    <location>
        <begin position="12"/>
        <end position="38"/>
    </location>
</feature>
<dbReference type="Proteomes" id="UP000295633">
    <property type="component" value="Unassembled WGS sequence"/>
</dbReference>
<feature type="transmembrane region" description="Helical" evidence="1">
    <location>
        <begin position="131"/>
        <end position="156"/>
    </location>
</feature>
<accession>A0A4R5YL95</accession>
<keyword evidence="1" id="KW-0812">Transmembrane</keyword>
<protein>
    <submittedName>
        <fullName evidence="2">Uncharacterized protein</fullName>
    </submittedName>
</protein>
<feature type="transmembrane region" description="Helical" evidence="1">
    <location>
        <begin position="198"/>
        <end position="221"/>
    </location>
</feature>
<name>A0A4R5YL95_9MICO</name>
<dbReference type="EMBL" id="SMZX01000001">
    <property type="protein sequence ID" value="TDL45768.1"/>
    <property type="molecule type" value="Genomic_DNA"/>
</dbReference>
<evidence type="ECO:0000256" key="1">
    <source>
        <dbReference type="SAM" id="Phobius"/>
    </source>
</evidence>
<feature type="transmembrane region" description="Helical" evidence="1">
    <location>
        <begin position="88"/>
        <end position="111"/>
    </location>
</feature>
<organism evidence="2 3">
    <name type="scientific">Microbacterium oleivorans</name>
    <dbReference type="NCBI Taxonomy" id="273677"/>
    <lineage>
        <taxon>Bacteria</taxon>
        <taxon>Bacillati</taxon>
        <taxon>Actinomycetota</taxon>
        <taxon>Actinomycetes</taxon>
        <taxon>Micrococcales</taxon>
        <taxon>Microbacteriaceae</taxon>
        <taxon>Microbacterium</taxon>
    </lineage>
</organism>
<feature type="transmembrane region" description="Helical" evidence="1">
    <location>
        <begin position="163"/>
        <end position="186"/>
    </location>
</feature>
<proteinExistence type="predicted"/>
<sequence length="231" mass="25153">MNRTLNVVRMQLVNRSTFIWVPLIVLGGTVAISLAIFWLLAGNVESTTMFGGGAQAPLWYFLAVGIQALTLSFPFAQAMSVTRREFYLGTLLTAALTSVGLAVLFVIGGLIESLTRGWGMNAYMFRLTWIWSQGPLVAGLFFAVVAMLFFVVGFFFANVYKRWGNLVLTVLLIALALVFIVILWIIGRADAWGPVFAWFGSLTPIALTGAFVLVIAALAAISYGSLRRAIA</sequence>
<evidence type="ECO:0000313" key="2">
    <source>
        <dbReference type="EMBL" id="TDL45768.1"/>
    </source>
</evidence>
<reference evidence="2 3" key="1">
    <citation type="submission" date="2019-03" db="EMBL/GenBank/DDBJ databases">
        <title>Genome Sequencing and Assembly of Various Microbes Isolated from Partially Reclaimed Soil and Acid Mine Drainage (AMD) Site.</title>
        <authorList>
            <person name="Steinbock B."/>
            <person name="Bechtold R."/>
            <person name="Sevigny J.L."/>
            <person name="Thomas D."/>
            <person name="Cuthill L.R."/>
            <person name="Aveiro Johannsen E.J."/>
            <person name="Thomas K."/>
            <person name="Ghosh A."/>
        </authorList>
    </citation>
    <scope>NUCLEOTIDE SEQUENCE [LARGE SCALE GENOMIC DNA]</scope>
    <source>
        <strain evidence="2 3">F-B2</strain>
    </source>
</reference>
<feature type="transmembrane region" description="Helical" evidence="1">
    <location>
        <begin position="58"/>
        <end position="76"/>
    </location>
</feature>
<dbReference type="AlphaFoldDB" id="A0A4R5YL95"/>